<evidence type="ECO:0000313" key="2">
    <source>
        <dbReference type="EMBL" id="PPS02102.1"/>
    </source>
</evidence>
<protein>
    <submittedName>
        <fullName evidence="2">Uncharacterized protein</fullName>
    </submittedName>
</protein>
<dbReference type="EMBL" id="KZ664982">
    <property type="protein sequence ID" value="PPS02102.1"/>
    <property type="molecule type" value="Genomic_DNA"/>
</dbReference>
<proteinExistence type="predicted"/>
<sequence>MGMDIHTQMWEKRMKQNTAVRHGRVHPHAQGTRAWAEYQIRPNLKNRKTHEQKLGHTGVSHGRVPQNPYIPLTIHHPLPLNP</sequence>
<feature type="region of interest" description="Disordered" evidence="1">
    <location>
        <begin position="56"/>
        <end position="82"/>
    </location>
</feature>
<evidence type="ECO:0000313" key="3">
    <source>
        <dbReference type="Proteomes" id="UP000239757"/>
    </source>
</evidence>
<organism evidence="2 3">
    <name type="scientific">Gossypium barbadense</name>
    <name type="common">Sea Island cotton</name>
    <name type="synonym">Hibiscus barbadensis</name>
    <dbReference type="NCBI Taxonomy" id="3634"/>
    <lineage>
        <taxon>Eukaryota</taxon>
        <taxon>Viridiplantae</taxon>
        <taxon>Streptophyta</taxon>
        <taxon>Embryophyta</taxon>
        <taxon>Tracheophyta</taxon>
        <taxon>Spermatophyta</taxon>
        <taxon>Magnoliopsida</taxon>
        <taxon>eudicotyledons</taxon>
        <taxon>Gunneridae</taxon>
        <taxon>Pentapetalae</taxon>
        <taxon>rosids</taxon>
        <taxon>malvids</taxon>
        <taxon>Malvales</taxon>
        <taxon>Malvaceae</taxon>
        <taxon>Malvoideae</taxon>
        <taxon>Gossypium</taxon>
    </lineage>
</organism>
<reference evidence="2 3" key="1">
    <citation type="submission" date="2015-01" db="EMBL/GenBank/DDBJ databases">
        <title>Genome of allotetraploid Gossypium barbadense reveals genomic plasticity and fiber elongation in cotton evolution.</title>
        <authorList>
            <person name="Chen X."/>
            <person name="Liu X."/>
            <person name="Zhao B."/>
            <person name="Zheng H."/>
            <person name="Hu Y."/>
            <person name="Lu G."/>
            <person name="Yang C."/>
            <person name="Chen J."/>
            <person name="Shan C."/>
            <person name="Zhang L."/>
            <person name="Zhou Y."/>
            <person name="Wang L."/>
            <person name="Guo W."/>
            <person name="Bai Y."/>
            <person name="Ruan J."/>
            <person name="Shangguan X."/>
            <person name="Mao Y."/>
            <person name="Jiang J."/>
            <person name="Zhu Y."/>
            <person name="Lei J."/>
            <person name="Kang H."/>
            <person name="Chen S."/>
            <person name="He X."/>
            <person name="Wang R."/>
            <person name="Wang Y."/>
            <person name="Chen J."/>
            <person name="Wang L."/>
            <person name="Yu S."/>
            <person name="Wang B."/>
            <person name="Wei J."/>
            <person name="Song S."/>
            <person name="Lu X."/>
            <person name="Gao Z."/>
            <person name="Gu W."/>
            <person name="Deng X."/>
            <person name="Ma D."/>
            <person name="Wang S."/>
            <person name="Liang W."/>
            <person name="Fang L."/>
            <person name="Cai C."/>
            <person name="Zhu X."/>
            <person name="Zhou B."/>
            <person name="Zhang Y."/>
            <person name="Chen Z."/>
            <person name="Xu S."/>
            <person name="Zhu R."/>
            <person name="Wang S."/>
            <person name="Zhang T."/>
            <person name="Zhao G."/>
        </authorList>
    </citation>
    <scope>NUCLEOTIDE SEQUENCE [LARGE SCALE GENOMIC DNA]</scope>
    <source>
        <strain evidence="3">cv. Xinhai21</strain>
        <tissue evidence="2">Leaf</tissue>
    </source>
</reference>
<accession>A0A2P5XFK9</accession>
<gene>
    <name evidence="2" type="ORF">GOBAR_AA18562</name>
</gene>
<name>A0A2P5XFK9_GOSBA</name>
<dbReference type="Proteomes" id="UP000239757">
    <property type="component" value="Unassembled WGS sequence"/>
</dbReference>
<evidence type="ECO:0000256" key="1">
    <source>
        <dbReference type="SAM" id="MobiDB-lite"/>
    </source>
</evidence>
<dbReference type="AlphaFoldDB" id="A0A2P5XFK9"/>